<dbReference type="AlphaFoldDB" id="A0A5E4QMI2"/>
<name>A0A5E4QMI2_9NEOP</name>
<keyword evidence="2" id="KW-1185">Reference proteome</keyword>
<sequence length="107" mass="12654">MKRLDQEKWKEAIRIEMKTLEENITWQEVTEVPDGHEIVTRKWRHKSKEKNPILIEKHGMGLRNSNGQCVIHMVQNMGCKENNTRIAIGLIIKPQILSTQQNRNKRK</sequence>
<protein>
    <submittedName>
        <fullName evidence="1">Uncharacterized protein</fullName>
    </submittedName>
</protein>
<gene>
    <name evidence="1" type="ORF">LSINAPIS_LOCUS10400</name>
</gene>
<proteinExistence type="predicted"/>
<evidence type="ECO:0000313" key="1">
    <source>
        <dbReference type="EMBL" id="VVC99535.1"/>
    </source>
</evidence>
<evidence type="ECO:0000313" key="2">
    <source>
        <dbReference type="Proteomes" id="UP000324832"/>
    </source>
</evidence>
<dbReference type="EMBL" id="FZQP02004222">
    <property type="protein sequence ID" value="VVC99535.1"/>
    <property type="molecule type" value="Genomic_DNA"/>
</dbReference>
<reference evidence="1 2" key="1">
    <citation type="submission" date="2017-07" db="EMBL/GenBank/DDBJ databases">
        <authorList>
            <person name="Talla V."/>
            <person name="Backstrom N."/>
        </authorList>
    </citation>
    <scope>NUCLEOTIDE SEQUENCE [LARGE SCALE GENOMIC DNA]</scope>
</reference>
<organism evidence="1 2">
    <name type="scientific">Leptidea sinapis</name>
    <dbReference type="NCBI Taxonomy" id="189913"/>
    <lineage>
        <taxon>Eukaryota</taxon>
        <taxon>Metazoa</taxon>
        <taxon>Ecdysozoa</taxon>
        <taxon>Arthropoda</taxon>
        <taxon>Hexapoda</taxon>
        <taxon>Insecta</taxon>
        <taxon>Pterygota</taxon>
        <taxon>Neoptera</taxon>
        <taxon>Endopterygota</taxon>
        <taxon>Lepidoptera</taxon>
        <taxon>Glossata</taxon>
        <taxon>Ditrysia</taxon>
        <taxon>Papilionoidea</taxon>
        <taxon>Pieridae</taxon>
        <taxon>Dismorphiinae</taxon>
        <taxon>Leptidea</taxon>
    </lineage>
</organism>
<dbReference type="Proteomes" id="UP000324832">
    <property type="component" value="Unassembled WGS sequence"/>
</dbReference>
<accession>A0A5E4QMI2</accession>